<dbReference type="STRING" id="984486.A0A1E3QQQ9"/>
<dbReference type="InterPro" id="IPR050836">
    <property type="entry name" value="SDS22/Internalin_LRR"/>
</dbReference>
<evidence type="ECO:0000313" key="4">
    <source>
        <dbReference type="Proteomes" id="UP000094336"/>
    </source>
</evidence>
<organism evidence="3 4">
    <name type="scientific">Babjeviella inositovora NRRL Y-12698</name>
    <dbReference type="NCBI Taxonomy" id="984486"/>
    <lineage>
        <taxon>Eukaryota</taxon>
        <taxon>Fungi</taxon>
        <taxon>Dikarya</taxon>
        <taxon>Ascomycota</taxon>
        <taxon>Saccharomycotina</taxon>
        <taxon>Pichiomycetes</taxon>
        <taxon>Serinales incertae sedis</taxon>
        <taxon>Babjeviella</taxon>
    </lineage>
</organism>
<dbReference type="SMART" id="SM00364">
    <property type="entry name" value="LRR_BAC"/>
    <property type="match status" value="8"/>
</dbReference>
<dbReference type="OrthoDB" id="7451790at2759"/>
<sequence length="789" mass="89584">MESSEFEAFADSDMSDHFRIKKLSVFARETKDYGFLHEKAFIKASSIVTDIMLEHDMHRDEEIFDWACLPLLPLVRECIREISVKSRLIDPNVPPLPSNLRRLEIIHSGTYIPDKGAPPIQFPPSLQEFIFHRPWGPISVYAGLPSTLQKLELVGVLNFSIESFNGLKLPHLKDLRLVDISIEGFNELRLPNLKFLELLDIAGVTEINKLFEFPSLLETLALEWLNLCLWELNFHSFEQRQLPLALQKLSITMCPLKKFRVDTFSNCFKDLILHDTEIPSSEICMLKFPSSLVSLLVRDSWLTSLDFVSSLPGSLEILNLSRNSLGYLSPTDADTARSCRIRFPESLQVLNLAQNGSLFTLYSLSNVVLPPSLTDLNLTRTNMSSVEGLKNLPFLRFLSLELNNLVSVEGLGIPSTLIYLNLSRNNLVSVEELDIPPTLTCLDLRVNNLQLFSKKLPDSVTCIDLEYNRLRELVNFRIPVNCITLKLSANPLQKLQITNAYDPNLKLRDLRLNNVAITTLRDVSPLPQCLTRFEISCSHVFSLSEVSLPMRLNHLEATNNMITSLENVEFPPRLETLRLRKNQISSLANVHFPDGLLTLELGDNKITSLDNVKFPPLLETLHLWKNQISSLVNAYFPDSLLALDLNANNLTSIDTIQFPPRLNVLNLGKNLISAVNELHLPDSLEMLTLANQKYDTLLNRASTREKLPEESYTSERKGLTYLAGLSKLPSKLHRLELFHNGLSEQAIQHLDFPASLKRLIIHSNAFENYYGWKEGIRLAYPGVKLDWGM</sequence>
<evidence type="ECO:0000256" key="2">
    <source>
        <dbReference type="ARBA" id="ARBA00022737"/>
    </source>
</evidence>
<dbReference type="InterPro" id="IPR001611">
    <property type="entry name" value="Leu-rich_rpt"/>
</dbReference>
<dbReference type="PANTHER" id="PTHR46652">
    <property type="entry name" value="LEUCINE-RICH REPEAT AND IQ DOMAIN-CONTAINING PROTEIN 1-RELATED"/>
    <property type="match status" value="1"/>
</dbReference>
<evidence type="ECO:0000256" key="1">
    <source>
        <dbReference type="ARBA" id="ARBA00022614"/>
    </source>
</evidence>
<dbReference type="PANTHER" id="PTHR46652:SF3">
    <property type="entry name" value="LEUCINE-RICH REPEAT-CONTAINING PROTEIN 9"/>
    <property type="match status" value="1"/>
</dbReference>
<dbReference type="RefSeq" id="XP_018985347.1">
    <property type="nucleotide sequence ID" value="XM_019132753.1"/>
</dbReference>
<protein>
    <submittedName>
        <fullName evidence="3">Uncharacterized protein</fullName>
    </submittedName>
</protein>
<dbReference type="Gene3D" id="3.80.10.10">
    <property type="entry name" value="Ribonuclease Inhibitor"/>
    <property type="match status" value="4"/>
</dbReference>
<dbReference type="PROSITE" id="PS51450">
    <property type="entry name" value="LRR"/>
    <property type="match status" value="3"/>
</dbReference>
<accession>A0A1E3QQQ9</accession>
<proteinExistence type="predicted"/>
<dbReference type="SUPFAM" id="SSF52058">
    <property type="entry name" value="L domain-like"/>
    <property type="match status" value="2"/>
</dbReference>
<dbReference type="AlphaFoldDB" id="A0A1E3QQQ9"/>
<dbReference type="Proteomes" id="UP000094336">
    <property type="component" value="Unassembled WGS sequence"/>
</dbReference>
<dbReference type="InterPro" id="IPR032675">
    <property type="entry name" value="LRR_dom_sf"/>
</dbReference>
<evidence type="ECO:0000313" key="3">
    <source>
        <dbReference type="EMBL" id="ODQ80019.1"/>
    </source>
</evidence>
<keyword evidence="4" id="KW-1185">Reference proteome</keyword>
<gene>
    <name evidence="3" type="ORF">BABINDRAFT_8199</name>
</gene>
<keyword evidence="2" id="KW-0677">Repeat</keyword>
<dbReference type="EMBL" id="KV454431">
    <property type="protein sequence ID" value="ODQ80019.1"/>
    <property type="molecule type" value="Genomic_DNA"/>
</dbReference>
<reference evidence="4" key="1">
    <citation type="submission" date="2016-05" db="EMBL/GenBank/DDBJ databases">
        <title>Comparative genomics of biotechnologically important yeasts.</title>
        <authorList>
            <consortium name="DOE Joint Genome Institute"/>
            <person name="Riley R."/>
            <person name="Haridas S."/>
            <person name="Wolfe K.H."/>
            <person name="Lopes M.R."/>
            <person name="Hittinger C.T."/>
            <person name="Goker M."/>
            <person name="Salamov A."/>
            <person name="Wisecaver J."/>
            <person name="Long T.M."/>
            <person name="Aerts A.L."/>
            <person name="Barry K."/>
            <person name="Choi C."/>
            <person name="Clum A."/>
            <person name="Coughlan A.Y."/>
            <person name="Deshpande S."/>
            <person name="Douglass A.P."/>
            <person name="Hanson S.J."/>
            <person name="Klenk H.-P."/>
            <person name="Labutti K."/>
            <person name="Lapidus A."/>
            <person name="Lindquist E."/>
            <person name="Lipzen A."/>
            <person name="Meier-Kolthoff J.P."/>
            <person name="Ohm R.A."/>
            <person name="Otillar R.P."/>
            <person name="Pangilinan J."/>
            <person name="Peng Y."/>
            <person name="Rokas A."/>
            <person name="Rosa C.A."/>
            <person name="Scheuner C."/>
            <person name="Sibirny A.A."/>
            <person name="Slot J.C."/>
            <person name="Stielow J.B."/>
            <person name="Sun H."/>
            <person name="Kurtzman C.P."/>
            <person name="Blackwell M."/>
            <person name="Grigoriev I.V."/>
            <person name="Jeffries T.W."/>
        </authorList>
    </citation>
    <scope>NUCLEOTIDE SEQUENCE [LARGE SCALE GENOMIC DNA]</scope>
    <source>
        <strain evidence="4">NRRL Y-12698</strain>
    </source>
</reference>
<dbReference type="GeneID" id="30150606"/>
<name>A0A1E3QQQ9_9ASCO</name>
<dbReference type="SMART" id="SM00365">
    <property type="entry name" value="LRR_SD22"/>
    <property type="match status" value="4"/>
</dbReference>
<keyword evidence="1" id="KW-0433">Leucine-rich repeat</keyword>